<comment type="caution">
    <text evidence="3">The sequence shown here is derived from an EMBL/GenBank/DDBJ whole genome shotgun (WGS) entry which is preliminary data.</text>
</comment>
<dbReference type="PATRIC" id="fig|1227456.3.peg.1062"/>
<evidence type="ECO:0000259" key="2">
    <source>
        <dbReference type="PROSITE" id="PS50926"/>
    </source>
</evidence>
<evidence type="ECO:0000313" key="4">
    <source>
        <dbReference type="Proteomes" id="UP000011625"/>
    </source>
</evidence>
<accession>M0NDA4</accession>
<name>M0NDA4_9EURY</name>
<dbReference type="RefSeq" id="WP_005040914.1">
    <property type="nucleotide sequence ID" value="NZ_AOME01000026.1"/>
</dbReference>
<evidence type="ECO:0000313" key="3">
    <source>
        <dbReference type="EMBL" id="EMA54670.1"/>
    </source>
</evidence>
<gene>
    <name evidence="3" type="ORF">C450_05230</name>
</gene>
<dbReference type="STRING" id="1227456.C450_05230"/>
<evidence type="ECO:0000256" key="1">
    <source>
        <dbReference type="SAM" id="MobiDB-lite"/>
    </source>
</evidence>
<sequence length="165" mass="17875">MVEIPDRLECLFSTSIDQQGDSYRIEVPRSELEEGTIAAGETYRVAIVSGTPRSDDAETRQQPDGASSLPESDSDSPTQQSPPVESGDVREVTIESLGDQGDGIAKIDRGYVVIVPGTRPDDEVTVEIENARENVAFARVRDDIGSDDSSEFDDPLAEETLGENE</sequence>
<feature type="region of interest" description="Disordered" evidence="1">
    <location>
        <begin position="48"/>
        <end position="107"/>
    </location>
</feature>
<dbReference type="InterPro" id="IPR002792">
    <property type="entry name" value="TRAM_dom"/>
</dbReference>
<feature type="region of interest" description="Disordered" evidence="1">
    <location>
        <begin position="141"/>
        <end position="165"/>
    </location>
</feature>
<dbReference type="OrthoDB" id="28569at2157"/>
<dbReference type="Proteomes" id="UP000011625">
    <property type="component" value="Unassembled WGS sequence"/>
</dbReference>
<feature type="compositionally biased region" description="Acidic residues" evidence="1">
    <location>
        <begin position="145"/>
        <end position="165"/>
    </location>
</feature>
<feature type="domain" description="TRAM" evidence="2">
    <location>
        <begin position="83"/>
        <end position="142"/>
    </location>
</feature>
<dbReference type="PROSITE" id="PS50926">
    <property type="entry name" value="TRAM"/>
    <property type="match status" value="1"/>
</dbReference>
<dbReference type="InterPro" id="IPR012340">
    <property type="entry name" value="NA-bd_OB-fold"/>
</dbReference>
<dbReference type="Gene3D" id="2.40.50.140">
    <property type="entry name" value="Nucleic acid-binding proteins"/>
    <property type="match status" value="1"/>
</dbReference>
<organism evidence="3 4">
    <name type="scientific">Halococcus salifodinae DSM 8989</name>
    <dbReference type="NCBI Taxonomy" id="1227456"/>
    <lineage>
        <taxon>Archaea</taxon>
        <taxon>Methanobacteriati</taxon>
        <taxon>Methanobacteriota</taxon>
        <taxon>Stenosarchaea group</taxon>
        <taxon>Halobacteria</taxon>
        <taxon>Halobacteriales</taxon>
        <taxon>Halococcaceae</taxon>
        <taxon>Halococcus</taxon>
    </lineage>
</organism>
<reference evidence="3 4" key="1">
    <citation type="journal article" date="2014" name="PLoS Genet.">
        <title>Phylogenetically driven sequencing of extremely halophilic archaea reveals strategies for static and dynamic osmo-response.</title>
        <authorList>
            <person name="Becker E.A."/>
            <person name="Seitzer P.M."/>
            <person name="Tritt A."/>
            <person name="Larsen D."/>
            <person name="Krusor M."/>
            <person name="Yao A.I."/>
            <person name="Wu D."/>
            <person name="Madern D."/>
            <person name="Eisen J.A."/>
            <person name="Darling A.E."/>
            <person name="Facciotti M.T."/>
        </authorList>
    </citation>
    <scope>NUCLEOTIDE SEQUENCE [LARGE SCALE GENOMIC DNA]</scope>
    <source>
        <strain evidence="3 4">DSM 8989</strain>
    </source>
</reference>
<proteinExistence type="predicted"/>
<dbReference type="Pfam" id="PF01938">
    <property type="entry name" value="TRAM"/>
    <property type="match status" value="1"/>
</dbReference>
<dbReference type="SUPFAM" id="SSF50249">
    <property type="entry name" value="Nucleic acid-binding proteins"/>
    <property type="match status" value="1"/>
</dbReference>
<dbReference type="EMBL" id="AOME01000026">
    <property type="protein sequence ID" value="EMA54670.1"/>
    <property type="molecule type" value="Genomic_DNA"/>
</dbReference>
<protein>
    <recommendedName>
        <fullName evidence="2">TRAM domain-containing protein</fullName>
    </recommendedName>
</protein>
<keyword evidence="4" id="KW-1185">Reference proteome</keyword>
<dbReference type="AlphaFoldDB" id="M0NDA4"/>